<dbReference type="CTD" id="20322836"/>
<dbReference type="KEGG" id="ovi:T265_08657"/>
<protein>
    <recommendedName>
        <fullName evidence="3">Tetratricopeptide repeat protein</fullName>
    </recommendedName>
</protein>
<evidence type="ECO:0008006" key="3">
    <source>
        <dbReference type="Google" id="ProtNLM"/>
    </source>
</evidence>
<keyword evidence="2" id="KW-1185">Reference proteome</keyword>
<dbReference type="SUPFAM" id="SSF48452">
    <property type="entry name" value="TPR-like"/>
    <property type="match status" value="1"/>
</dbReference>
<name>A0A074Z899_OPIVI</name>
<dbReference type="Proteomes" id="UP000054324">
    <property type="component" value="Unassembled WGS sequence"/>
</dbReference>
<proteinExistence type="predicted"/>
<dbReference type="EMBL" id="KL596849">
    <property type="protein sequence ID" value="KER23436.1"/>
    <property type="molecule type" value="Genomic_DNA"/>
</dbReference>
<dbReference type="GeneID" id="20322836"/>
<evidence type="ECO:0000313" key="1">
    <source>
        <dbReference type="EMBL" id="KER23436.1"/>
    </source>
</evidence>
<gene>
    <name evidence="1" type="ORF">T265_08657</name>
</gene>
<organism evidence="1 2">
    <name type="scientific">Opisthorchis viverrini</name>
    <name type="common">Southeast Asian liver fluke</name>
    <dbReference type="NCBI Taxonomy" id="6198"/>
    <lineage>
        <taxon>Eukaryota</taxon>
        <taxon>Metazoa</taxon>
        <taxon>Spiralia</taxon>
        <taxon>Lophotrochozoa</taxon>
        <taxon>Platyhelminthes</taxon>
        <taxon>Trematoda</taxon>
        <taxon>Digenea</taxon>
        <taxon>Opisthorchiida</taxon>
        <taxon>Opisthorchiata</taxon>
        <taxon>Opisthorchiidae</taxon>
        <taxon>Opisthorchis</taxon>
    </lineage>
</organism>
<dbReference type="Gene3D" id="1.25.40.10">
    <property type="entry name" value="Tetratricopeptide repeat domain"/>
    <property type="match status" value="1"/>
</dbReference>
<dbReference type="RefSeq" id="XP_009172792.1">
    <property type="nucleotide sequence ID" value="XM_009174528.1"/>
</dbReference>
<dbReference type="STRING" id="6198.A0A074Z899"/>
<accession>A0A074Z899</accession>
<reference evidence="1 2" key="1">
    <citation type="submission" date="2013-11" db="EMBL/GenBank/DDBJ databases">
        <title>Opisthorchis viverrini - life in the bile duct.</title>
        <authorList>
            <person name="Young N.D."/>
            <person name="Nagarajan N."/>
            <person name="Lin S.J."/>
            <person name="Korhonen P.K."/>
            <person name="Jex A.R."/>
            <person name="Hall R.S."/>
            <person name="Safavi-Hemami H."/>
            <person name="Kaewkong W."/>
            <person name="Bertrand D."/>
            <person name="Gao S."/>
            <person name="Seet Q."/>
            <person name="Wongkham S."/>
            <person name="Teh B.T."/>
            <person name="Wongkham C."/>
            <person name="Intapan P.M."/>
            <person name="Maleewong W."/>
            <person name="Yang X."/>
            <person name="Hu M."/>
            <person name="Wang Z."/>
            <person name="Hofmann A."/>
            <person name="Sternberg P.W."/>
            <person name="Tan P."/>
            <person name="Wang J."/>
            <person name="Gasser R.B."/>
        </authorList>
    </citation>
    <scope>NUCLEOTIDE SEQUENCE [LARGE SCALE GENOMIC DNA]</scope>
</reference>
<sequence>MAADVARRPMWLDTTSGVTFVVGGMNNGRLPHSDFLKAIKTVFSHLQHRADAYSQWSIEELTNPVSVELSANLLIGRSVVRTRPLPLDFPCLRFANLTASQPSCFLLVAWYYKTVPHSSNSCARYYLLRVGSIAIFRCGGQVRQQVLTHATAMDKELKSKLKDAKKFYQKGEYDECQKLTQEILTEDSKSYQALVLKAACCDQLECEDEAADCFFHAINVDPGSMLAWQTPEGLTGLPDLCILVLKSEPSNPYALELLLRSQIERFLIVGLPFFISSSLIGPPVEFPVMVELLDELLDPETEERLDSLYKYSDTLGERSSKTASATVHLGRLILLAAATLRNPESDFCSDTWKSITERVDSIALNDCVGLANWHKRGYMDFHVCCLHALAAFKQHLFDRCEMVLKKILTECAVKMSTAAEDSRQLSVLSTVPLSQLTDFLTPRPMCSPFRCDLNSIRISYGGALRSPYDLIKEWALTVRMANAAASELSHVTSRLVAELLPMWLKPMSFVWPSVSQTLWMECCLSINRLDLALRVLLPLDVNEPTVDKVVEHALLVERSEIRLRICALWTAFIFILQNKRLESDKKPCRSFATACAVL</sequence>
<dbReference type="AlphaFoldDB" id="A0A074Z899"/>
<evidence type="ECO:0000313" key="2">
    <source>
        <dbReference type="Proteomes" id="UP000054324"/>
    </source>
</evidence>
<dbReference type="InterPro" id="IPR011990">
    <property type="entry name" value="TPR-like_helical_dom_sf"/>
</dbReference>
<dbReference type="OrthoDB" id="421075at2759"/>